<comment type="caution">
    <text evidence="2">The sequence shown here is derived from an EMBL/GenBank/DDBJ whole genome shotgun (WGS) entry which is preliminary data.</text>
</comment>
<gene>
    <name evidence="2" type="ORF">PACLA_8A037099</name>
</gene>
<dbReference type="Proteomes" id="UP001152795">
    <property type="component" value="Unassembled WGS sequence"/>
</dbReference>
<evidence type="ECO:0000313" key="2">
    <source>
        <dbReference type="EMBL" id="CAB4026285.1"/>
    </source>
</evidence>
<reference evidence="2" key="1">
    <citation type="submission" date="2020-04" db="EMBL/GenBank/DDBJ databases">
        <authorList>
            <person name="Alioto T."/>
            <person name="Alioto T."/>
            <person name="Gomez Garrido J."/>
        </authorList>
    </citation>
    <scope>NUCLEOTIDE SEQUENCE</scope>
    <source>
        <strain evidence="2">A484AB</strain>
    </source>
</reference>
<keyword evidence="3" id="KW-1185">Reference proteome</keyword>
<protein>
    <submittedName>
        <fullName evidence="2">Uncharacterized protein</fullName>
    </submittedName>
</protein>
<name>A0A6S7J2W6_PARCT</name>
<dbReference type="AlphaFoldDB" id="A0A6S7J2W6"/>
<accession>A0A6S7J2W6</accession>
<feature type="region of interest" description="Disordered" evidence="1">
    <location>
        <begin position="276"/>
        <end position="315"/>
    </location>
</feature>
<feature type="non-terminal residue" evidence="2">
    <location>
        <position position="1"/>
    </location>
</feature>
<feature type="compositionally biased region" description="Basic and acidic residues" evidence="1">
    <location>
        <begin position="175"/>
        <end position="184"/>
    </location>
</feature>
<feature type="compositionally biased region" description="Basic and acidic residues" evidence="1">
    <location>
        <begin position="24"/>
        <end position="38"/>
    </location>
</feature>
<sequence length="315" mass="35087">SQTGKEEIAVKSSEEAVIISESLRRVWGHPDKQQHDTESTPANTLSLQVPNLANQSSTLHDSQDSIYYSCGSINKEIAPSEYNGGWSKRYEQQVSQASQRSIWSPALPTSTSTVESFPRKEVWPPSLKRQDGVDVDEGDPNSMVGESVFSLGLEISGFELFPAAKQASSNSSKSINERSERFDQRNATFQPPMWQTGPRGIQTAGQFSERSSSYGEGLHHLPQHEHLERMRLHTHHSDPFLAKNIPWSHGVPPMYMKVRYNPNLIAPYTGEEVPGGYGSLQSGRGPRGFPKQGQNPLDRRRTTSQFYVPPRAGPL</sequence>
<feature type="region of interest" description="Disordered" evidence="1">
    <location>
        <begin position="166"/>
        <end position="199"/>
    </location>
</feature>
<evidence type="ECO:0000313" key="3">
    <source>
        <dbReference type="Proteomes" id="UP001152795"/>
    </source>
</evidence>
<organism evidence="2 3">
    <name type="scientific">Paramuricea clavata</name>
    <name type="common">Red gorgonian</name>
    <name type="synonym">Violescent sea-whip</name>
    <dbReference type="NCBI Taxonomy" id="317549"/>
    <lineage>
        <taxon>Eukaryota</taxon>
        <taxon>Metazoa</taxon>
        <taxon>Cnidaria</taxon>
        <taxon>Anthozoa</taxon>
        <taxon>Octocorallia</taxon>
        <taxon>Malacalcyonacea</taxon>
        <taxon>Plexauridae</taxon>
        <taxon>Paramuricea</taxon>
    </lineage>
</organism>
<dbReference type="EMBL" id="CACRXK020014117">
    <property type="protein sequence ID" value="CAB4026285.1"/>
    <property type="molecule type" value="Genomic_DNA"/>
</dbReference>
<feature type="region of interest" description="Disordered" evidence="1">
    <location>
        <begin position="24"/>
        <end position="45"/>
    </location>
</feature>
<proteinExistence type="predicted"/>
<evidence type="ECO:0000256" key="1">
    <source>
        <dbReference type="SAM" id="MobiDB-lite"/>
    </source>
</evidence>